<dbReference type="Proteomes" id="UP000735302">
    <property type="component" value="Unassembled WGS sequence"/>
</dbReference>
<dbReference type="GO" id="GO:0019901">
    <property type="term" value="F:protein kinase binding"/>
    <property type="evidence" value="ECO:0007669"/>
    <property type="project" value="InterPro"/>
</dbReference>
<dbReference type="Pfam" id="PF11357">
    <property type="entry name" value="Spy1"/>
    <property type="match status" value="1"/>
</dbReference>
<dbReference type="EMBL" id="BLXT01002730">
    <property type="protein sequence ID" value="GFN97042.1"/>
    <property type="molecule type" value="Genomic_DNA"/>
</dbReference>
<reference evidence="3 4" key="1">
    <citation type="journal article" date="2021" name="Elife">
        <title>Chloroplast acquisition without the gene transfer in kleptoplastic sea slugs, Plakobranchus ocellatus.</title>
        <authorList>
            <person name="Maeda T."/>
            <person name="Takahashi S."/>
            <person name="Yoshida T."/>
            <person name="Shimamura S."/>
            <person name="Takaki Y."/>
            <person name="Nagai Y."/>
            <person name="Toyoda A."/>
            <person name="Suzuki Y."/>
            <person name="Arimoto A."/>
            <person name="Ishii H."/>
            <person name="Satoh N."/>
            <person name="Nishiyama T."/>
            <person name="Hasebe M."/>
            <person name="Maruyama T."/>
            <person name="Minagawa J."/>
            <person name="Obokata J."/>
            <person name="Shigenobu S."/>
        </authorList>
    </citation>
    <scope>NUCLEOTIDE SEQUENCE [LARGE SCALE GENOMIC DNA]</scope>
</reference>
<organism evidence="3 4">
    <name type="scientific">Plakobranchus ocellatus</name>
    <dbReference type="NCBI Taxonomy" id="259542"/>
    <lineage>
        <taxon>Eukaryota</taxon>
        <taxon>Metazoa</taxon>
        <taxon>Spiralia</taxon>
        <taxon>Lophotrochozoa</taxon>
        <taxon>Mollusca</taxon>
        <taxon>Gastropoda</taxon>
        <taxon>Heterobranchia</taxon>
        <taxon>Euthyneura</taxon>
        <taxon>Panpulmonata</taxon>
        <taxon>Sacoglossa</taxon>
        <taxon>Placobranchoidea</taxon>
        <taxon>Plakobranchidae</taxon>
        <taxon>Plakobranchus</taxon>
    </lineage>
</organism>
<dbReference type="PANTHER" id="PTHR31545">
    <property type="entry name" value="SEEDY PROTEIN A/C FAMILY MEMBER"/>
    <property type="match status" value="1"/>
</dbReference>
<dbReference type="InterPro" id="IPR052316">
    <property type="entry name" value="Speedy-Ringo_regulator"/>
</dbReference>
<comment type="caution">
    <text evidence="3">The sequence shown here is derived from an EMBL/GenBank/DDBJ whole genome shotgun (WGS) entry which is preliminary data.</text>
</comment>
<comment type="similarity">
    <text evidence="1">Belongs to the Speedy/Ringo family.</text>
</comment>
<proteinExistence type="inferred from homology"/>
<dbReference type="PANTHER" id="PTHR31545:SF5">
    <property type="entry name" value="SPEEDY PROTEIN A"/>
    <property type="match status" value="1"/>
</dbReference>
<evidence type="ECO:0000313" key="3">
    <source>
        <dbReference type="EMBL" id="GFN97042.1"/>
    </source>
</evidence>
<accession>A0AAV3ZRG0</accession>
<evidence type="ECO:0000313" key="4">
    <source>
        <dbReference type="Proteomes" id="UP000735302"/>
    </source>
</evidence>
<name>A0AAV3ZRG0_9GAST</name>
<sequence length="160" mass="18805">MSSCICNCHVLSVSYKTWYFGSQQRYLAHDVEEDEEEIKYEIFPWILGKNWLQKYSSFLKMRNAFLRLIDYKAIVSRRCCDEIMNIDPQHFLWKRERLQHHGGAIRNYMKDENDDIPRDPMGTPRKCAECSSYDSQYDSASSANTSWYISSQGSSLEDVG</sequence>
<evidence type="ECO:0000256" key="1">
    <source>
        <dbReference type="ARBA" id="ARBA00010932"/>
    </source>
</evidence>
<keyword evidence="4" id="KW-1185">Reference proteome</keyword>
<dbReference type="AlphaFoldDB" id="A0AAV3ZRG0"/>
<dbReference type="InterPro" id="IPR020984">
    <property type="entry name" value="Speedy"/>
</dbReference>
<gene>
    <name evidence="3" type="ORF">PoB_002354800</name>
</gene>
<evidence type="ECO:0000256" key="2">
    <source>
        <dbReference type="ARBA" id="ARBA00023306"/>
    </source>
</evidence>
<protein>
    <submittedName>
        <fullName evidence="3">Speedy protein a</fullName>
    </submittedName>
</protein>
<keyword evidence="2" id="KW-0131">Cell cycle</keyword>